<dbReference type="EC" id="7.6.2.1" evidence="25"/>
<dbReference type="GO" id="GO:0042995">
    <property type="term" value="C:cell projection"/>
    <property type="evidence" value="ECO:0007669"/>
    <property type="project" value="UniProtKB-SubCell"/>
</dbReference>
<dbReference type="GO" id="GO:0140327">
    <property type="term" value="F:flippase activity"/>
    <property type="evidence" value="ECO:0007669"/>
    <property type="project" value="UniProtKB-ARBA"/>
</dbReference>
<sequence length="902" mass="103617">MSSERDSETTLDEDSQPNDEVVPYSDDETEDELDGPQPAAEPEQNRINREAEEKREVLKKDCSWQVKANDRLFHEQPYFKRTVFLCFKRSKYAGNAIKTYKYNPITFLPLNLCEQFKRAANFYFLVLLILQTIPQITTLSWYTTLVPLLLVLGITAVKDLVDDIACHRMDSEVNNRTCEVIKDGRFKTTKWKDIKVGDVIRLKKNTFVPADILLLSSSEPNSLCYIETAELDGETNLKFKMALEVTDRYLQEESAMAAFNGLIECEEPNNRLDKFAGTLFWRNTRYPLDADKILLRGCKIRNTDFCHGVVIFAGADTKIMKNSGKTRFKRTQIDSLMNYMVYTIFVFLILLSAGLAIGHTYWEQQIGNSSWYLYDGEDYSPPYRGFLNFWGYIIVLNAMVPISLYVSVEVIRLGQSYFIDWDLQMYYPEKDTPAKARTTKLNEQLGQIHYIFSDKTGTLTQNIMTFKKCCINGQRYDCRDGSGQLQNHPQQVDFSWNVYADGKLSFYDHYLIEQIKSGKDPEIRQFFFLLAICHTVMVDVSDGWLNYQAASPDEGALVSAARNFGYVFLSRTQNTITISEMGMERTYDVLAILDFNSDRKRMSVIVRESEGNIRLYCKGADTVIYERLHPRNLKREATEEALDIFANETLRTLCLCYKDISQEEFEAWNKKFMVASAAITNRDEALDKVYEEIEKNLILLGATAIEDKLQDGVPETINKLSKAGIKIWVLTGDKKETAENIGFSCELLTDETTVCYGEDISALLQTRLENQRNRAGSSTRSSLGMNEPFFQRGRDRALIITGSWLNEILLEKKKKKKKLKLKFPKTAEEKHKQIEKRRRAEANKEQQQQNFVDLACECRAVICCRVTPKQKAMVVDLVKKYKKAVTLAVGDGANDVNMIKSE</sequence>
<dbReference type="PANTHER" id="PTHR24092:SF48">
    <property type="entry name" value="PHOSPHOLIPID-TRANSPORTING ATPASE IC"/>
    <property type="match status" value="1"/>
</dbReference>
<evidence type="ECO:0000256" key="12">
    <source>
        <dbReference type="ARBA" id="ARBA00022840"/>
    </source>
</evidence>
<evidence type="ECO:0000256" key="7">
    <source>
        <dbReference type="ARBA" id="ARBA00022475"/>
    </source>
</evidence>
<dbReference type="InterPro" id="IPR018303">
    <property type="entry name" value="ATPase_P-typ_P_site"/>
</dbReference>
<feature type="binding site" evidence="23">
    <location>
        <position position="454"/>
    </location>
    <ligand>
        <name>ATP</name>
        <dbReference type="ChEBI" id="CHEBI:30616"/>
    </ligand>
</feature>
<evidence type="ECO:0000256" key="9">
    <source>
        <dbReference type="ARBA" id="ARBA00022723"/>
    </source>
</evidence>
<dbReference type="Gene3D" id="2.70.150.10">
    <property type="entry name" value="Calcium-transporting ATPase, cytoplasmic transduction domain A"/>
    <property type="match status" value="1"/>
</dbReference>
<evidence type="ECO:0000256" key="11">
    <source>
        <dbReference type="ARBA" id="ARBA00022824"/>
    </source>
</evidence>
<feature type="coiled-coil region" evidence="26">
    <location>
        <begin position="830"/>
        <end position="857"/>
    </location>
</feature>
<comment type="catalytic activity">
    <reaction evidence="19">
        <text>a 1,2-diacyl-sn-glycero-3-phospho-L-serine(out) + ATP + H2O = a 1,2-diacyl-sn-glycero-3-phospho-L-serine(in) + ADP + phosphate + H(+)</text>
        <dbReference type="Rhea" id="RHEA:38567"/>
        <dbReference type="ChEBI" id="CHEBI:15377"/>
        <dbReference type="ChEBI" id="CHEBI:15378"/>
        <dbReference type="ChEBI" id="CHEBI:30616"/>
        <dbReference type="ChEBI" id="CHEBI:43474"/>
        <dbReference type="ChEBI" id="CHEBI:57262"/>
        <dbReference type="ChEBI" id="CHEBI:456216"/>
    </reaction>
    <physiologicalReaction direction="left-to-right" evidence="19">
        <dbReference type="Rhea" id="RHEA:38568"/>
    </physiologicalReaction>
</comment>
<evidence type="ECO:0000256" key="3">
    <source>
        <dbReference type="ARBA" id="ARBA00004240"/>
    </source>
</evidence>
<keyword evidence="10 23" id="KW-0547">Nucleotide-binding</keyword>
<comment type="catalytic activity">
    <reaction evidence="20">
        <text>a 1,2-diacyl-sn-glycero-3-phosphocholine(out) + ATP + H2O = a 1,2-diacyl-sn-glycero-3-phosphocholine(in) + ADP + phosphate + H(+)</text>
        <dbReference type="Rhea" id="RHEA:38583"/>
        <dbReference type="ChEBI" id="CHEBI:15377"/>
        <dbReference type="ChEBI" id="CHEBI:15378"/>
        <dbReference type="ChEBI" id="CHEBI:30616"/>
        <dbReference type="ChEBI" id="CHEBI:43474"/>
        <dbReference type="ChEBI" id="CHEBI:57643"/>
        <dbReference type="ChEBI" id="CHEBI:456216"/>
    </reaction>
    <physiologicalReaction direction="left-to-right" evidence="20">
        <dbReference type="Rhea" id="RHEA:38584"/>
    </physiologicalReaction>
</comment>
<feature type="binding site" evidence="23">
    <location>
        <position position="733"/>
    </location>
    <ligand>
        <name>ATP</name>
        <dbReference type="ChEBI" id="CHEBI:30616"/>
    </ligand>
</feature>
<feature type="domain" description="P-type ATPase A" evidence="28">
    <location>
        <begin position="174"/>
        <end position="236"/>
    </location>
</feature>
<dbReference type="GO" id="GO:0005783">
    <property type="term" value="C:endoplasmic reticulum"/>
    <property type="evidence" value="ECO:0007669"/>
    <property type="project" value="UniProtKB-SubCell"/>
</dbReference>
<dbReference type="InterPro" id="IPR023214">
    <property type="entry name" value="HAD_sf"/>
</dbReference>
<feature type="compositionally biased region" description="Acidic residues" evidence="27">
    <location>
        <begin position="25"/>
        <end position="34"/>
    </location>
</feature>
<dbReference type="InterPro" id="IPR044492">
    <property type="entry name" value="P_typ_ATPase_HD_dom"/>
</dbReference>
<evidence type="ECO:0000256" key="27">
    <source>
        <dbReference type="SAM" id="MobiDB-lite"/>
    </source>
</evidence>
<keyword evidence="13 25" id="KW-1278">Translocase</keyword>
<dbReference type="GO" id="GO:0016324">
    <property type="term" value="C:apical plasma membrane"/>
    <property type="evidence" value="ECO:0007669"/>
    <property type="project" value="UniProtKB-SubCell"/>
</dbReference>
<dbReference type="Pfam" id="PF16209">
    <property type="entry name" value="PhoLip_ATPase_N"/>
    <property type="match status" value="1"/>
</dbReference>
<protein>
    <recommendedName>
        <fullName evidence="25">Phospholipid-transporting ATPase</fullName>
        <ecNumber evidence="25">7.6.2.1</ecNumber>
    </recommendedName>
</protein>
<feature type="binding site" evidence="24">
    <location>
        <position position="891"/>
    </location>
    <ligand>
        <name>Mg(2+)</name>
        <dbReference type="ChEBI" id="CHEBI:18420"/>
    </ligand>
</feature>
<gene>
    <name evidence="30" type="primary">ATP8B1</name>
</gene>
<keyword evidence="15" id="KW-0333">Golgi apparatus</keyword>
<dbReference type="PROSITE" id="PS00154">
    <property type="entry name" value="ATPASE_E1_E2"/>
    <property type="match status" value="1"/>
</dbReference>
<feature type="transmembrane region" description="Helical" evidence="25">
    <location>
        <begin position="119"/>
        <end position="136"/>
    </location>
</feature>
<evidence type="ECO:0000256" key="2">
    <source>
        <dbReference type="ARBA" id="ARBA00004221"/>
    </source>
</evidence>
<feature type="region of interest" description="Disordered" evidence="27">
    <location>
        <begin position="1"/>
        <end position="52"/>
    </location>
</feature>
<dbReference type="PRINTS" id="PR00119">
    <property type="entry name" value="CATATPASE"/>
</dbReference>
<dbReference type="Gene3D" id="3.40.50.1000">
    <property type="entry name" value="HAD superfamily/HAD-like"/>
    <property type="match status" value="1"/>
</dbReference>
<evidence type="ECO:0000256" key="10">
    <source>
        <dbReference type="ARBA" id="ARBA00022741"/>
    </source>
</evidence>
<dbReference type="Proteomes" id="UP000694420">
    <property type="component" value="Unplaced"/>
</dbReference>
<dbReference type="InterPro" id="IPR006539">
    <property type="entry name" value="P-type_ATPase_IV"/>
</dbReference>
<feature type="binding site" evidence="24">
    <location>
        <position position="454"/>
    </location>
    <ligand>
        <name>Mg(2+)</name>
        <dbReference type="ChEBI" id="CHEBI:18420"/>
    </ligand>
</feature>
<keyword evidence="26" id="KW-0175">Coiled coil</keyword>
<reference evidence="30" key="1">
    <citation type="submission" date="2025-08" db="UniProtKB">
        <authorList>
            <consortium name="Ensembl"/>
        </authorList>
    </citation>
    <scope>IDENTIFICATION</scope>
</reference>
<dbReference type="GO" id="GO:0007030">
    <property type="term" value="P:Golgi organization"/>
    <property type="evidence" value="ECO:0007669"/>
    <property type="project" value="TreeGrafter"/>
</dbReference>
<dbReference type="InterPro" id="IPR008250">
    <property type="entry name" value="ATPase_P-typ_transduc_dom_A_sf"/>
</dbReference>
<reference evidence="30" key="2">
    <citation type="submission" date="2025-09" db="UniProtKB">
        <authorList>
            <consortium name="Ensembl"/>
        </authorList>
    </citation>
    <scope>IDENTIFICATION</scope>
</reference>
<comment type="subunit">
    <text evidence="21">Component of a P4-ATPase flippase complex which consists of a catalytic alpha subunit ATP8B1 and an accessory beta subunit TMEM30A. The flippase ATP8B1:TMEM30A complex can form an intermediate phosphoenzyme in vitro. Also interacts with beta subunit TMEM30B.</text>
</comment>
<dbReference type="InterPro" id="IPR059000">
    <property type="entry name" value="ATPase_P-type_domA"/>
</dbReference>
<feature type="binding site" evidence="23">
    <location>
        <position position="895"/>
    </location>
    <ligand>
        <name>ATP</name>
        <dbReference type="ChEBI" id="CHEBI:30616"/>
    </ligand>
</feature>
<dbReference type="FunFam" id="3.40.50.1000:FF:000001">
    <property type="entry name" value="Phospholipid-transporting ATPase IC"/>
    <property type="match status" value="1"/>
</dbReference>
<evidence type="ECO:0000256" key="17">
    <source>
        <dbReference type="ARBA" id="ARBA00023273"/>
    </source>
</evidence>
<evidence type="ECO:0000256" key="20">
    <source>
        <dbReference type="ARBA" id="ARBA00052223"/>
    </source>
</evidence>
<dbReference type="NCBIfam" id="TIGR01652">
    <property type="entry name" value="ATPase-Plipid"/>
    <property type="match status" value="1"/>
</dbReference>
<keyword evidence="7" id="KW-1003">Cell membrane</keyword>
<dbReference type="InterPro" id="IPR023299">
    <property type="entry name" value="ATPase_P-typ_cyto_dom_N"/>
</dbReference>
<evidence type="ECO:0000256" key="24">
    <source>
        <dbReference type="PIRSR" id="PIRSR606539-3"/>
    </source>
</evidence>
<evidence type="ECO:0000259" key="28">
    <source>
        <dbReference type="Pfam" id="PF00122"/>
    </source>
</evidence>
<proteinExistence type="inferred from homology"/>
<feature type="binding site" evidence="23">
    <location>
        <position position="871"/>
    </location>
    <ligand>
        <name>ATP</name>
        <dbReference type="ChEBI" id="CHEBI:30616"/>
    </ligand>
</feature>
<comment type="subcellular location">
    <subcellularLocation>
        <location evidence="2">Apical cell membrane</location>
    </subcellularLocation>
    <subcellularLocation>
        <location evidence="6">Cell membrane</location>
        <topology evidence="6">Multi-pass membrane protein</topology>
    </subcellularLocation>
    <subcellularLocation>
        <location evidence="4">Cell projection</location>
    </subcellularLocation>
    <subcellularLocation>
        <location evidence="3">Endoplasmic reticulum</location>
    </subcellularLocation>
    <subcellularLocation>
        <location evidence="5">Golgi apparatus</location>
    </subcellularLocation>
    <subcellularLocation>
        <location evidence="25">Membrane</location>
        <topology evidence="25">Multi-pass membrane protein</topology>
    </subcellularLocation>
</comment>
<evidence type="ECO:0000256" key="23">
    <source>
        <dbReference type="PIRSR" id="PIRSR606539-2"/>
    </source>
</evidence>
<feature type="binding site" evidence="23">
    <location>
        <position position="865"/>
    </location>
    <ligand>
        <name>ATP</name>
        <dbReference type="ChEBI" id="CHEBI:30616"/>
    </ligand>
</feature>
<evidence type="ECO:0000256" key="1">
    <source>
        <dbReference type="ARBA" id="ARBA00001946"/>
    </source>
</evidence>
<feature type="binding site" evidence="23">
    <location>
        <position position="894"/>
    </location>
    <ligand>
        <name>ATP</name>
        <dbReference type="ChEBI" id="CHEBI:30616"/>
    </ligand>
</feature>
<dbReference type="SUPFAM" id="SSF81660">
    <property type="entry name" value="Metal cation-transporting ATPase, ATP-binding domain N"/>
    <property type="match status" value="1"/>
</dbReference>
<feature type="binding site" evidence="23">
    <location>
        <position position="554"/>
    </location>
    <ligand>
        <name>ATP</name>
        <dbReference type="ChEBI" id="CHEBI:30616"/>
    </ligand>
</feature>
<evidence type="ECO:0000256" key="5">
    <source>
        <dbReference type="ARBA" id="ARBA00004555"/>
    </source>
</evidence>
<evidence type="ECO:0000256" key="16">
    <source>
        <dbReference type="ARBA" id="ARBA00023136"/>
    </source>
</evidence>
<evidence type="ECO:0000256" key="15">
    <source>
        <dbReference type="ARBA" id="ARBA00023034"/>
    </source>
</evidence>
<dbReference type="InterPro" id="IPR036412">
    <property type="entry name" value="HAD-like_sf"/>
</dbReference>
<dbReference type="Ensembl" id="ENSNPET00000004222.1">
    <property type="protein sequence ID" value="ENSNPEP00000004126.1"/>
    <property type="gene ID" value="ENSNPEG00000003157.1"/>
</dbReference>
<evidence type="ECO:0000256" key="22">
    <source>
        <dbReference type="PIRSR" id="PIRSR606539-1"/>
    </source>
</evidence>
<accession>A0A8C6YRI0</accession>
<dbReference type="GO" id="GO:0045332">
    <property type="term" value="P:phospholipid translocation"/>
    <property type="evidence" value="ECO:0007669"/>
    <property type="project" value="UniProtKB-ARBA"/>
</dbReference>
<dbReference type="InterPro" id="IPR023298">
    <property type="entry name" value="ATPase_P-typ_TM_dom_sf"/>
</dbReference>
<keyword evidence="16 25" id="KW-0472">Membrane</keyword>
<dbReference type="Pfam" id="PF13246">
    <property type="entry name" value="Cation_ATPase"/>
    <property type="match status" value="1"/>
</dbReference>
<evidence type="ECO:0000256" key="21">
    <source>
        <dbReference type="ARBA" id="ARBA00062467"/>
    </source>
</evidence>
<comment type="cofactor">
    <cofactor evidence="1 24">
        <name>Mg(2+)</name>
        <dbReference type="ChEBI" id="CHEBI:18420"/>
    </cofactor>
</comment>
<dbReference type="GO" id="GO:0005548">
    <property type="term" value="F:phospholipid transporter activity"/>
    <property type="evidence" value="ECO:0007669"/>
    <property type="project" value="UniProtKB-ARBA"/>
</dbReference>
<evidence type="ECO:0000256" key="4">
    <source>
        <dbReference type="ARBA" id="ARBA00004316"/>
    </source>
</evidence>
<evidence type="ECO:0000256" key="18">
    <source>
        <dbReference type="ARBA" id="ARBA00034036"/>
    </source>
</evidence>
<comment type="catalytic activity">
    <reaction evidence="18 25">
        <text>ATP + H2O + phospholipidSide 1 = ADP + phosphate + phospholipidSide 2.</text>
        <dbReference type="EC" id="7.6.2.1"/>
    </reaction>
</comment>
<dbReference type="Pfam" id="PF00122">
    <property type="entry name" value="E1-E2_ATPase"/>
    <property type="match status" value="1"/>
</dbReference>
<feature type="binding site" evidence="23">
    <location>
        <position position="651"/>
    </location>
    <ligand>
        <name>ATP</name>
        <dbReference type="ChEBI" id="CHEBI:30616"/>
    </ligand>
</feature>
<dbReference type="GO" id="GO:0005524">
    <property type="term" value="F:ATP binding"/>
    <property type="evidence" value="ECO:0007669"/>
    <property type="project" value="UniProtKB-UniRule"/>
</dbReference>
<feature type="active site" description="4-aspartylphosphate intermediate" evidence="22">
    <location>
        <position position="454"/>
    </location>
</feature>
<dbReference type="InterPro" id="IPR032631">
    <property type="entry name" value="P-type_ATPase_N"/>
</dbReference>
<feature type="binding site" evidence="24">
    <location>
        <position position="895"/>
    </location>
    <ligand>
        <name>Mg(2+)</name>
        <dbReference type="ChEBI" id="CHEBI:18420"/>
    </ligand>
</feature>
<evidence type="ECO:0000256" key="13">
    <source>
        <dbReference type="ARBA" id="ARBA00022967"/>
    </source>
</evidence>
<dbReference type="SUPFAM" id="SSF56784">
    <property type="entry name" value="HAD-like"/>
    <property type="match status" value="1"/>
</dbReference>
<feature type="compositionally biased region" description="Basic and acidic residues" evidence="27">
    <location>
        <begin position="43"/>
        <end position="52"/>
    </location>
</feature>
<evidence type="ECO:0000256" key="19">
    <source>
        <dbReference type="ARBA" id="ARBA00051303"/>
    </source>
</evidence>
<dbReference type="FunFam" id="3.40.1110.10:FF:000012">
    <property type="entry name" value="Phospholipid-transporting ATPase"/>
    <property type="match status" value="1"/>
</dbReference>
<keyword evidence="17" id="KW-0966">Cell projection</keyword>
<name>A0A8C6YRI0_NOTPE</name>
<comment type="similarity">
    <text evidence="25">Belongs to the cation transport ATPase (P-type) (TC 3.A.3) family. Type IV subfamily.</text>
</comment>
<dbReference type="AlphaFoldDB" id="A0A8C6YRI0"/>
<evidence type="ECO:0000256" key="14">
    <source>
        <dbReference type="ARBA" id="ARBA00022989"/>
    </source>
</evidence>
<feature type="binding site" evidence="23">
    <location>
        <position position="732"/>
    </location>
    <ligand>
        <name>ATP</name>
        <dbReference type="ChEBI" id="CHEBI:30616"/>
    </ligand>
</feature>
<dbReference type="SFLD" id="SFLDG00002">
    <property type="entry name" value="C1.7:_P-type_atpase_like"/>
    <property type="match status" value="1"/>
</dbReference>
<feature type="transmembrane region" description="Helical" evidence="25">
    <location>
        <begin position="339"/>
        <end position="362"/>
    </location>
</feature>
<feature type="domain" description="P-type ATPase N-terminal" evidence="29">
    <location>
        <begin position="81"/>
        <end position="145"/>
    </location>
</feature>
<evidence type="ECO:0000256" key="8">
    <source>
        <dbReference type="ARBA" id="ARBA00022692"/>
    </source>
</evidence>
<evidence type="ECO:0000256" key="26">
    <source>
        <dbReference type="SAM" id="Coils"/>
    </source>
</evidence>
<feature type="binding site" evidence="24">
    <location>
        <position position="456"/>
    </location>
    <ligand>
        <name>Mg(2+)</name>
        <dbReference type="ChEBI" id="CHEBI:18420"/>
    </ligand>
</feature>
<keyword evidence="11" id="KW-0256">Endoplasmic reticulum</keyword>
<dbReference type="SFLD" id="SFLDS00003">
    <property type="entry name" value="Haloacid_Dehalogenase"/>
    <property type="match status" value="1"/>
</dbReference>
<dbReference type="GO" id="GO:0005802">
    <property type="term" value="C:trans-Golgi network"/>
    <property type="evidence" value="ECO:0007669"/>
    <property type="project" value="TreeGrafter"/>
</dbReference>
<keyword evidence="8 25" id="KW-0812">Transmembrane</keyword>
<evidence type="ECO:0000313" key="30">
    <source>
        <dbReference type="Ensembl" id="ENSNPEP00000004126.1"/>
    </source>
</evidence>
<dbReference type="Gene3D" id="3.40.1110.10">
    <property type="entry name" value="Calcium-transporting ATPase, cytoplasmic domain N"/>
    <property type="match status" value="1"/>
</dbReference>
<feature type="binding site" evidence="23">
    <location>
        <position position="455"/>
    </location>
    <ligand>
        <name>ATP</name>
        <dbReference type="ChEBI" id="CHEBI:30616"/>
    </ligand>
</feature>
<dbReference type="SFLD" id="SFLDF00027">
    <property type="entry name" value="p-type_atpase"/>
    <property type="match status" value="1"/>
</dbReference>
<feature type="binding site" evidence="23">
    <location>
        <position position="618"/>
    </location>
    <ligand>
        <name>ATP</name>
        <dbReference type="ChEBI" id="CHEBI:30616"/>
    </ligand>
</feature>
<feature type="transmembrane region" description="Helical" evidence="25">
    <location>
        <begin position="389"/>
        <end position="408"/>
    </location>
</feature>
<keyword evidence="31" id="KW-1185">Reference proteome</keyword>
<feature type="binding site" evidence="23">
    <location>
        <position position="456"/>
    </location>
    <ligand>
        <name>ATP</name>
        <dbReference type="ChEBI" id="CHEBI:30616"/>
    </ligand>
</feature>
<comment type="caution">
    <text evidence="25">Lacks conserved residue(s) required for the propagation of feature annotation.</text>
</comment>
<dbReference type="SUPFAM" id="SSF81665">
    <property type="entry name" value="Calcium ATPase, transmembrane domain M"/>
    <property type="match status" value="1"/>
</dbReference>
<evidence type="ECO:0000256" key="6">
    <source>
        <dbReference type="ARBA" id="ARBA00004651"/>
    </source>
</evidence>
<evidence type="ECO:0000259" key="29">
    <source>
        <dbReference type="Pfam" id="PF16209"/>
    </source>
</evidence>
<feature type="binding site" evidence="23">
    <location>
        <position position="595"/>
    </location>
    <ligand>
        <name>ATP</name>
        <dbReference type="ChEBI" id="CHEBI:30616"/>
    </ligand>
</feature>
<keyword evidence="9 24" id="KW-0479">Metal-binding</keyword>
<keyword evidence="14 25" id="KW-1133">Transmembrane helix</keyword>
<keyword evidence="24 25" id="KW-0460">Magnesium</keyword>
<keyword evidence="12 23" id="KW-0067">ATP-binding</keyword>
<evidence type="ECO:0000256" key="25">
    <source>
        <dbReference type="RuleBase" id="RU362033"/>
    </source>
</evidence>
<dbReference type="PANTHER" id="PTHR24092">
    <property type="entry name" value="PROBABLE PHOSPHOLIPID-TRANSPORTING ATPASE"/>
    <property type="match status" value="1"/>
</dbReference>
<evidence type="ECO:0000313" key="31">
    <source>
        <dbReference type="Proteomes" id="UP000694420"/>
    </source>
</evidence>
<dbReference type="SUPFAM" id="SSF81653">
    <property type="entry name" value="Calcium ATPase, transduction domain A"/>
    <property type="match status" value="1"/>
</dbReference>
<feature type="binding site" evidence="23">
    <location>
        <position position="731"/>
    </location>
    <ligand>
        <name>ATP</name>
        <dbReference type="ChEBI" id="CHEBI:30616"/>
    </ligand>
</feature>
<dbReference type="GO" id="GO:0000287">
    <property type="term" value="F:magnesium ion binding"/>
    <property type="evidence" value="ECO:0007669"/>
    <property type="project" value="UniProtKB-UniRule"/>
</dbReference>
<organism evidence="30 31">
    <name type="scientific">Nothoprocta perdicaria</name>
    <name type="common">Chilean tinamou</name>
    <name type="synonym">Crypturus perdicarius</name>
    <dbReference type="NCBI Taxonomy" id="30464"/>
    <lineage>
        <taxon>Eukaryota</taxon>
        <taxon>Metazoa</taxon>
        <taxon>Chordata</taxon>
        <taxon>Craniata</taxon>
        <taxon>Vertebrata</taxon>
        <taxon>Euteleostomi</taxon>
        <taxon>Archelosauria</taxon>
        <taxon>Archosauria</taxon>
        <taxon>Dinosauria</taxon>
        <taxon>Saurischia</taxon>
        <taxon>Theropoda</taxon>
        <taxon>Coelurosauria</taxon>
        <taxon>Aves</taxon>
        <taxon>Palaeognathae</taxon>
        <taxon>Tinamiformes</taxon>
        <taxon>Tinamidae</taxon>
        <taxon>Nothoprocta</taxon>
    </lineage>
</organism>